<feature type="compositionally biased region" description="Basic and acidic residues" evidence="1">
    <location>
        <begin position="414"/>
        <end position="425"/>
    </location>
</feature>
<feature type="compositionally biased region" description="Polar residues" evidence="1">
    <location>
        <begin position="485"/>
        <end position="499"/>
    </location>
</feature>
<dbReference type="AlphaFoldDB" id="A0A9W9ERG8"/>
<keyword evidence="3" id="KW-1185">Reference proteome</keyword>
<name>A0A9W9ERG8_9EURO</name>
<comment type="caution">
    <text evidence="2">The sequence shown here is derived from an EMBL/GenBank/DDBJ whole genome shotgun (WGS) entry which is preliminary data.</text>
</comment>
<evidence type="ECO:0000256" key="1">
    <source>
        <dbReference type="SAM" id="MobiDB-lite"/>
    </source>
</evidence>
<feature type="region of interest" description="Disordered" evidence="1">
    <location>
        <begin position="15"/>
        <end position="39"/>
    </location>
</feature>
<protein>
    <submittedName>
        <fullName evidence="2">Uncharacterized protein</fullName>
    </submittedName>
</protein>
<dbReference type="Proteomes" id="UP001141434">
    <property type="component" value="Unassembled WGS sequence"/>
</dbReference>
<proteinExistence type="predicted"/>
<sequence>MLLNLGLTADAAAAHTNEAPSNSSQTESQPSPTSTPYSTFSLSALPVLGTFYNRSKHPDGPTHPTRSASDMAMSPIVSESSGENTSKVMALPTKLRAHPRAISYSTRKSSRPKTSYQFAHPAAHARHKRLRLRPKLLLQLQQVSQTPRPLPILDILPSTLYLPRLARKFPAMFRGKNGLGPNDLIIVMSELYERTVSKIPENGGSSEDEDEEHREVVATICQLLQEDARLKGKAEICLNFGPVWEATPLASGSYEFVAHTDHGVQVMRWALRGGKNRRVSATPGTQPSEDPKRFTFSIIDPHTRRHPVIASMTRNQLEVYDQYSTAPRSSGGPTTPNSGMSVASDVSDLDAPVNPNAVTLDDGLRTLIIITGIWVAFREGWSHNFSYGDPVSTCQTKSAASPATSKHSSPTTAKTEKDALAEHDTTSPVKEPANGGKRCMSISSIRRANTLAPSEQAKPTPIGSLSKRSNSTGAAFMDRVKRRSASGTGSRLNRHSMLTGSGEHGRDIVVSRPTSLRQNSIDPEESPNNTDKTKSKPQAKLDTKNVKQSPEPDRAVAGPHAENRHVRHAQPPRRGDAEPSSSEGPNSGAAKGKRRHRLSSLLAIFSRKNDAH</sequence>
<feature type="compositionally biased region" description="Polar residues" evidence="1">
    <location>
        <begin position="392"/>
        <end position="413"/>
    </location>
</feature>
<dbReference type="GeneID" id="81397555"/>
<dbReference type="RefSeq" id="XP_056508679.1">
    <property type="nucleotide sequence ID" value="XM_056658386.1"/>
</dbReference>
<gene>
    <name evidence="2" type="ORF">NUU61_007861</name>
</gene>
<evidence type="ECO:0000313" key="2">
    <source>
        <dbReference type="EMBL" id="KAJ5086554.1"/>
    </source>
</evidence>
<feature type="region of interest" description="Disordered" evidence="1">
    <location>
        <begin position="391"/>
        <end position="612"/>
    </location>
</feature>
<evidence type="ECO:0000313" key="3">
    <source>
        <dbReference type="Proteomes" id="UP001141434"/>
    </source>
</evidence>
<feature type="region of interest" description="Disordered" evidence="1">
    <location>
        <begin position="324"/>
        <end position="347"/>
    </location>
</feature>
<feature type="region of interest" description="Disordered" evidence="1">
    <location>
        <begin position="51"/>
        <end position="70"/>
    </location>
</feature>
<feature type="compositionally biased region" description="Basic and acidic residues" evidence="1">
    <location>
        <begin position="531"/>
        <end position="554"/>
    </location>
</feature>
<feature type="compositionally biased region" description="Polar residues" evidence="1">
    <location>
        <begin position="512"/>
        <end position="530"/>
    </location>
</feature>
<feature type="compositionally biased region" description="Polar residues" evidence="1">
    <location>
        <begin position="104"/>
        <end position="117"/>
    </location>
</feature>
<accession>A0A9W9ERG8</accession>
<organism evidence="2 3">
    <name type="scientific">Penicillium alfredii</name>
    <dbReference type="NCBI Taxonomy" id="1506179"/>
    <lineage>
        <taxon>Eukaryota</taxon>
        <taxon>Fungi</taxon>
        <taxon>Dikarya</taxon>
        <taxon>Ascomycota</taxon>
        <taxon>Pezizomycotina</taxon>
        <taxon>Eurotiomycetes</taxon>
        <taxon>Eurotiomycetidae</taxon>
        <taxon>Eurotiales</taxon>
        <taxon>Aspergillaceae</taxon>
        <taxon>Penicillium</taxon>
    </lineage>
</organism>
<dbReference type="OrthoDB" id="5404323at2759"/>
<feature type="region of interest" description="Disordered" evidence="1">
    <location>
        <begin position="104"/>
        <end position="124"/>
    </location>
</feature>
<reference evidence="2" key="1">
    <citation type="submission" date="2022-11" db="EMBL/GenBank/DDBJ databases">
        <authorList>
            <person name="Petersen C."/>
        </authorList>
    </citation>
    <scope>NUCLEOTIDE SEQUENCE</scope>
    <source>
        <strain evidence="2">IBT 34128</strain>
    </source>
</reference>
<feature type="compositionally biased region" description="Polar residues" evidence="1">
    <location>
        <begin position="324"/>
        <end position="341"/>
    </location>
</feature>
<dbReference type="EMBL" id="JAPMSZ010000010">
    <property type="protein sequence ID" value="KAJ5086554.1"/>
    <property type="molecule type" value="Genomic_DNA"/>
</dbReference>
<feature type="compositionally biased region" description="Polar residues" evidence="1">
    <location>
        <begin position="441"/>
        <end position="453"/>
    </location>
</feature>
<reference evidence="2" key="2">
    <citation type="journal article" date="2023" name="IMA Fungus">
        <title>Comparative genomic study of the Penicillium genus elucidates a diverse pangenome and 15 lateral gene transfer events.</title>
        <authorList>
            <person name="Petersen C."/>
            <person name="Sorensen T."/>
            <person name="Nielsen M.R."/>
            <person name="Sondergaard T.E."/>
            <person name="Sorensen J.L."/>
            <person name="Fitzpatrick D.A."/>
            <person name="Frisvad J.C."/>
            <person name="Nielsen K.L."/>
        </authorList>
    </citation>
    <scope>NUCLEOTIDE SEQUENCE</scope>
    <source>
        <strain evidence="2">IBT 34128</strain>
    </source>
</reference>